<comment type="caution">
    <text evidence="2">The sequence shown here is derived from an EMBL/GenBank/DDBJ whole genome shotgun (WGS) entry which is preliminary data.</text>
</comment>
<proteinExistence type="predicted"/>
<keyword evidence="1" id="KW-1133">Transmembrane helix</keyword>
<organism evidence="2 3">
    <name type="scientific">Actinoallomurus spadix</name>
    <dbReference type="NCBI Taxonomy" id="79912"/>
    <lineage>
        <taxon>Bacteria</taxon>
        <taxon>Bacillati</taxon>
        <taxon>Actinomycetota</taxon>
        <taxon>Actinomycetes</taxon>
        <taxon>Streptosporangiales</taxon>
        <taxon>Thermomonosporaceae</taxon>
        <taxon>Actinoallomurus</taxon>
    </lineage>
</organism>
<dbReference type="Proteomes" id="UP001501822">
    <property type="component" value="Unassembled WGS sequence"/>
</dbReference>
<gene>
    <name evidence="2" type="ORF">GCM10010151_23370</name>
</gene>
<keyword evidence="3" id="KW-1185">Reference proteome</keyword>
<accession>A0ABP3G2F3</accession>
<sequence>MSVLSDPVVAAGLSILGVPPLPDLRLLDEHIAVLDKAAAHHAGLADDSVGAIRLGNTNQGPAATAVRTHFTGGQGALPRADDLAHRLHTTADGLRTGKSYLEWIIGLLAATAAAAAVAVAYFPELLPRLAGTAKRFFGMIEDAMRSLGRIFTRLGERSTSKRVDVVAGRLHEQWRAPRRLEDGTFEPRIKSTTDSAWISRHGTDQVDIANTRYGDLPADWQKENKESARVAVHLVTDAKKEGVDTGSSDFMESASAKVHDAWLERNGEWAPPEQKLPYEELSEAEKEKDRVVVRKALDI</sequence>
<keyword evidence="1" id="KW-0812">Transmembrane</keyword>
<dbReference type="EMBL" id="BAAABM010000016">
    <property type="protein sequence ID" value="GAA0332889.1"/>
    <property type="molecule type" value="Genomic_DNA"/>
</dbReference>
<keyword evidence="1" id="KW-0472">Membrane</keyword>
<protein>
    <submittedName>
        <fullName evidence="2">Uncharacterized protein</fullName>
    </submittedName>
</protein>
<name>A0ABP3G2F3_9ACTN</name>
<evidence type="ECO:0000256" key="1">
    <source>
        <dbReference type="SAM" id="Phobius"/>
    </source>
</evidence>
<evidence type="ECO:0000313" key="3">
    <source>
        <dbReference type="Proteomes" id="UP001501822"/>
    </source>
</evidence>
<reference evidence="3" key="1">
    <citation type="journal article" date="2019" name="Int. J. Syst. Evol. Microbiol.">
        <title>The Global Catalogue of Microorganisms (GCM) 10K type strain sequencing project: providing services to taxonomists for standard genome sequencing and annotation.</title>
        <authorList>
            <consortium name="The Broad Institute Genomics Platform"/>
            <consortium name="The Broad Institute Genome Sequencing Center for Infectious Disease"/>
            <person name="Wu L."/>
            <person name="Ma J."/>
        </authorList>
    </citation>
    <scope>NUCLEOTIDE SEQUENCE [LARGE SCALE GENOMIC DNA]</scope>
    <source>
        <strain evidence="3">JCM 3146</strain>
    </source>
</reference>
<evidence type="ECO:0000313" key="2">
    <source>
        <dbReference type="EMBL" id="GAA0332889.1"/>
    </source>
</evidence>
<feature type="transmembrane region" description="Helical" evidence="1">
    <location>
        <begin position="100"/>
        <end position="122"/>
    </location>
</feature>